<dbReference type="InterPro" id="IPR009061">
    <property type="entry name" value="DNA-bd_dom_put_sf"/>
</dbReference>
<dbReference type="AlphaFoldDB" id="A0A8J3QJT7"/>
<reference evidence="3" key="1">
    <citation type="submission" date="2021-01" db="EMBL/GenBank/DDBJ databases">
        <title>Whole genome shotgun sequence of Rhizocola hellebori NBRC 109834.</title>
        <authorList>
            <person name="Komaki H."/>
            <person name="Tamura T."/>
        </authorList>
    </citation>
    <scope>NUCLEOTIDE SEQUENCE</scope>
    <source>
        <strain evidence="3">NBRC 109834</strain>
    </source>
</reference>
<proteinExistence type="predicted"/>
<dbReference type="InterPro" id="IPR000551">
    <property type="entry name" value="MerR-type_HTH_dom"/>
</dbReference>
<keyword evidence="1" id="KW-0238">DNA-binding</keyword>
<name>A0A8J3QJT7_9ACTN</name>
<sequence>MVELTIDELAQRAGTKTSTIRMYQTRGLLPGPVLQGRVGFYDESHLSRLRMISRLQDRGYSLAAIKDLVDGWDHGANLADVLGLIRLGEPAEITAEDLAAIFPAGAELDPALAKRAMALGLLEIDGSTGAMRSASARFLKVGKELASHGVPAEVALDQYEALAADTRRIADRFVDLFEQHVLPDGVPSPDELAAQAEVIARFQRLAAEAVQELLTLALTDAARTAIARRVGTVSR</sequence>
<gene>
    <name evidence="3" type="ORF">Rhe02_91120</name>
</gene>
<dbReference type="SMART" id="SM00422">
    <property type="entry name" value="HTH_MERR"/>
    <property type="match status" value="1"/>
</dbReference>
<evidence type="ECO:0000313" key="4">
    <source>
        <dbReference type="Proteomes" id="UP000612899"/>
    </source>
</evidence>
<evidence type="ECO:0000313" key="3">
    <source>
        <dbReference type="EMBL" id="GIH11045.1"/>
    </source>
</evidence>
<dbReference type="Pfam" id="PF13411">
    <property type="entry name" value="MerR_1"/>
    <property type="match status" value="1"/>
</dbReference>
<comment type="caution">
    <text evidence="3">The sequence shown here is derived from an EMBL/GenBank/DDBJ whole genome shotgun (WGS) entry which is preliminary data.</text>
</comment>
<dbReference type="GO" id="GO:0003700">
    <property type="term" value="F:DNA-binding transcription factor activity"/>
    <property type="evidence" value="ECO:0007669"/>
    <property type="project" value="InterPro"/>
</dbReference>
<evidence type="ECO:0000256" key="1">
    <source>
        <dbReference type="ARBA" id="ARBA00023125"/>
    </source>
</evidence>
<dbReference type="GO" id="GO:0003677">
    <property type="term" value="F:DNA binding"/>
    <property type="evidence" value="ECO:0007669"/>
    <property type="project" value="UniProtKB-KW"/>
</dbReference>
<feature type="domain" description="HTH merR-type" evidence="2">
    <location>
        <begin position="3"/>
        <end position="71"/>
    </location>
</feature>
<dbReference type="PRINTS" id="PR00040">
    <property type="entry name" value="HTHMERR"/>
</dbReference>
<evidence type="ECO:0000259" key="2">
    <source>
        <dbReference type="PROSITE" id="PS50937"/>
    </source>
</evidence>
<dbReference type="RefSeq" id="WP_203914766.1">
    <property type="nucleotide sequence ID" value="NZ_BONY01000117.1"/>
</dbReference>
<accession>A0A8J3QJT7</accession>
<protein>
    <submittedName>
        <fullName evidence="3">Transcriptional regulator</fullName>
    </submittedName>
</protein>
<organism evidence="3 4">
    <name type="scientific">Rhizocola hellebori</name>
    <dbReference type="NCBI Taxonomy" id="1392758"/>
    <lineage>
        <taxon>Bacteria</taxon>
        <taxon>Bacillati</taxon>
        <taxon>Actinomycetota</taxon>
        <taxon>Actinomycetes</taxon>
        <taxon>Micromonosporales</taxon>
        <taxon>Micromonosporaceae</taxon>
        <taxon>Rhizocola</taxon>
    </lineage>
</organism>
<dbReference type="PANTHER" id="PTHR30204:SF93">
    <property type="entry name" value="HTH MERR-TYPE DOMAIN-CONTAINING PROTEIN"/>
    <property type="match status" value="1"/>
</dbReference>
<dbReference type="PROSITE" id="PS50937">
    <property type="entry name" value="HTH_MERR_2"/>
    <property type="match status" value="1"/>
</dbReference>
<keyword evidence="4" id="KW-1185">Reference proteome</keyword>
<dbReference type="Proteomes" id="UP000612899">
    <property type="component" value="Unassembled WGS sequence"/>
</dbReference>
<dbReference type="Gene3D" id="1.10.1660.10">
    <property type="match status" value="1"/>
</dbReference>
<dbReference type="PANTHER" id="PTHR30204">
    <property type="entry name" value="REDOX-CYCLING DRUG-SENSING TRANSCRIPTIONAL ACTIVATOR SOXR"/>
    <property type="match status" value="1"/>
</dbReference>
<dbReference type="EMBL" id="BONY01000117">
    <property type="protein sequence ID" value="GIH11045.1"/>
    <property type="molecule type" value="Genomic_DNA"/>
</dbReference>
<dbReference type="InterPro" id="IPR047057">
    <property type="entry name" value="MerR_fam"/>
</dbReference>
<dbReference type="SUPFAM" id="SSF46955">
    <property type="entry name" value="Putative DNA-binding domain"/>
    <property type="match status" value="1"/>
</dbReference>